<dbReference type="Proteomes" id="UP000556436">
    <property type="component" value="Unassembled WGS sequence"/>
</dbReference>
<name>A0A7W7L8I7_STRNE</name>
<evidence type="ECO:0000313" key="2">
    <source>
        <dbReference type="Proteomes" id="UP000556436"/>
    </source>
</evidence>
<dbReference type="EMBL" id="JACHJG010000002">
    <property type="protein sequence ID" value="MBB4885550.1"/>
    <property type="molecule type" value="Genomic_DNA"/>
</dbReference>
<comment type="caution">
    <text evidence="1">The sequence shown here is derived from an EMBL/GenBank/DDBJ whole genome shotgun (WGS) entry which is preliminary data.</text>
</comment>
<dbReference type="InterPro" id="IPR048000">
    <property type="entry name" value="TnsA-like"/>
</dbReference>
<dbReference type="AlphaFoldDB" id="A0A7W7L8I7"/>
<evidence type="ECO:0008006" key="3">
    <source>
        <dbReference type="Google" id="ProtNLM"/>
    </source>
</evidence>
<reference evidence="1 2" key="1">
    <citation type="submission" date="2020-08" db="EMBL/GenBank/DDBJ databases">
        <title>Genomic Encyclopedia of Type Strains, Phase III (KMG-III): the genomes of soil and plant-associated and newly described type strains.</title>
        <authorList>
            <person name="Whitman W."/>
        </authorList>
    </citation>
    <scope>NUCLEOTIDE SEQUENCE [LARGE SCALE GENOMIC DNA]</scope>
    <source>
        <strain evidence="1 2">CECT 3265</strain>
    </source>
</reference>
<accession>A0A7W7L8I7</accession>
<evidence type="ECO:0000313" key="1">
    <source>
        <dbReference type="EMBL" id="MBB4885550.1"/>
    </source>
</evidence>
<proteinExistence type="predicted"/>
<protein>
    <recommendedName>
        <fullName evidence="3">TnsA-like heteromeric transposase endonuclease subunit</fullName>
    </recommendedName>
</protein>
<sequence length="248" mass="28004">MGQLADAYADLDLGAFDLGFFEDGVQVRRSLAACWDVSFERAAPVRPFRRPKGGKSFAGWYFCATTGEHIGYESWLERDRLILLDADLQVTGVGSQPFWLHWHDGQRRRRHAPDYFVRLMDGRGRVVDVRAADRVDEAAAEAFASTERACRAVDWEFVRAGVPDPVLMANMRWLSRYRRRRCLRQDVADRLVEAFSEPRPLRLGAAGAGDPLMVLPVLFHLLWSGVLVTDVASRLLGSDSMVHTARGR</sequence>
<organism evidence="1 2">
    <name type="scientific">Streptomyces netropsis</name>
    <name type="common">Streptoverticillium netropsis</name>
    <dbReference type="NCBI Taxonomy" id="55404"/>
    <lineage>
        <taxon>Bacteria</taxon>
        <taxon>Bacillati</taxon>
        <taxon>Actinomycetota</taxon>
        <taxon>Actinomycetes</taxon>
        <taxon>Kitasatosporales</taxon>
        <taxon>Streptomycetaceae</taxon>
        <taxon>Streptomyces</taxon>
    </lineage>
</organism>
<dbReference type="NCBIfam" id="NF033179">
    <property type="entry name" value="TnsA_like_Actin"/>
    <property type="match status" value="1"/>
</dbReference>
<keyword evidence="2" id="KW-1185">Reference proteome</keyword>
<gene>
    <name evidence="1" type="ORF">FHS38_001578</name>
</gene>